<evidence type="ECO:0000313" key="2">
    <source>
        <dbReference type="Proteomes" id="UP000290445"/>
    </source>
</evidence>
<dbReference type="KEGG" id="vg:41699989"/>
<organism evidence="1 2">
    <name type="scientific">Operophtera brumata nucleopolyhedrovirus</name>
    <dbReference type="NCBI Taxonomy" id="1046267"/>
    <lineage>
        <taxon>Viruses</taxon>
        <taxon>Viruses incertae sedis</taxon>
        <taxon>Naldaviricetes</taxon>
        <taxon>Lefavirales</taxon>
        <taxon>Baculoviridae</taxon>
        <taxon>Alphabaculovirus</taxon>
        <taxon>Alphabaculovirus opbrumatae</taxon>
    </lineage>
</organism>
<name>A0A2H4UZX5_9ABAC</name>
<dbReference type="Gene3D" id="3.40.50.1000">
    <property type="entry name" value="HAD superfamily/HAD-like"/>
    <property type="match status" value="1"/>
</dbReference>
<evidence type="ECO:0000313" key="1">
    <source>
        <dbReference type="EMBL" id="AUA60326.1"/>
    </source>
</evidence>
<dbReference type="RefSeq" id="YP_009552655.1">
    <property type="nucleotide sequence ID" value="NC_040621.1"/>
</dbReference>
<sequence length="158" mass="18373">MWSNPHEGLHVYAYKRPETATKVAVFHLHALIDDQGRFKYASTIRRLKKLHKKKYTIVVMSVDLSSFNRTTRVAPTKIEDVCQQLDVPLIFCMAKRPNKFQIPKTGMFEYIMQQYNEIDLDQSFYCGDNANGTSSRDSVFAKACNLKFINDEQYFTTN</sequence>
<keyword evidence="2" id="KW-1185">Reference proteome</keyword>
<dbReference type="PANTHER" id="PTHR12083">
    <property type="entry name" value="BIFUNCTIONAL POLYNUCLEOTIDE PHOSPHATASE/KINASE"/>
    <property type="match status" value="1"/>
</dbReference>
<proteinExistence type="predicted"/>
<dbReference type="InterPro" id="IPR006549">
    <property type="entry name" value="HAD-SF_hydro_IIIA"/>
</dbReference>
<dbReference type="GO" id="GO:0046404">
    <property type="term" value="F:ATP-dependent polydeoxyribonucleotide 5'-hydroxyl-kinase activity"/>
    <property type="evidence" value="ECO:0007669"/>
    <property type="project" value="TreeGrafter"/>
</dbReference>
<dbReference type="OrthoDB" id="5331at10239"/>
<dbReference type="InterPro" id="IPR036412">
    <property type="entry name" value="HAD-like_sf"/>
</dbReference>
<dbReference type="GO" id="GO:0006281">
    <property type="term" value="P:DNA repair"/>
    <property type="evidence" value="ECO:0007669"/>
    <property type="project" value="TreeGrafter"/>
</dbReference>
<dbReference type="NCBIfam" id="TIGR01662">
    <property type="entry name" value="HAD-SF-IIIA"/>
    <property type="match status" value="1"/>
</dbReference>
<dbReference type="PANTHER" id="PTHR12083:SF9">
    <property type="entry name" value="BIFUNCTIONAL POLYNUCLEOTIDE PHOSPHATASE_KINASE"/>
    <property type="match status" value="1"/>
</dbReference>
<dbReference type="Pfam" id="PF08645">
    <property type="entry name" value="PNK3P"/>
    <property type="match status" value="1"/>
</dbReference>
<dbReference type="Proteomes" id="UP000290445">
    <property type="component" value="Segment"/>
</dbReference>
<dbReference type="InterPro" id="IPR023214">
    <property type="entry name" value="HAD_sf"/>
</dbReference>
<dbReference type="InterPro" id="IPR013954">
    <property type="entry name" value="PNK3P"/>
</dbReference>
<accession>A0A2H4UZX5</accession>
<dbReference type="GO" id="GO:0046403">
    <property type="term" value="F:polynucleotide 3'-phosphatase activity"/>
    <property type="evidence" value="ECO:0007669"/>
    <property type="project" value="TreeGrafter"/>
</dbReference>
<dbReference type="SUPFAM" id="SSF56784">
    <property type="entry name" value="HAD-like"/>
    <property type="match status" value="1"/>
</dbReference>
<dbReference type="GeneID" id="41699989"/>
<reference evidence="1 2" key="1">
    <citation type="journal article" date="2017" name="Viruses">
        <title>The Operophtera brumata Nucleopolyhedrovirus (OpbuNPV) Represents an Early, Divergent Lineage within Genus Alphabaculovirus.</title>
        <authorList>
            <person name="Harrison R.L."/>
            <person name="Rowley D.L."/>
            <person name="Mowery J.D."/>
            <person name="Bauchan G.R."/>
            <person name="Burand J.P."/>
        </authorList>
    </citation>
    <scope>NUCLEOTIDE SEQUENCE [LARGE SCALE GENOMIC DNA]</scope>
    <source>
        <strain evidence="1">OpbuNPV-MA</strain>
    </source>
</reference>
<dbReference type="EMBL" id="MF614691">
    <property type="protein sequence ID" value="AUA60326.1"/>
    <property type="molecule type" value="Genomic_DNA"/>
</dbReference>
<dbReference type="GO" id="GO:0003690">
    <property type="term" value="F:double-stranded DNA binding"/>
    <property type="evidence" value="ECO:0007669"/>
    <property type="project" value="TreeGrafter"/>
</dbReference>
<protein>
    <submittedName>
        <fullName evidence="1">NRK-1</fullName>
    </submittedName>
</protein>